<feature type="transmembrane region" description="Helical" evidence="6">
    <location>
        <begin position="107"/>
        <end position="122"/>
    </location>
</feature>
<feature type="transmembrane region" description="Helical" evidence="6">
    <location>
        <begin position="222"/>
        <end position="241"/>
    </location>
</feature>
<dbReference type="PRINTS" id="PR00342">
    <property type="entry name" value="RHESUSRHD"/>
</dbReference>
<evidence type="ECO:0000256" key="6">
    <source>
        <dbReference type="SAM" id="Phobius"/>
    </source>
</evidence>
<organism evidence="8 9">
    <name type="scientific">Arctia plantaginis</name>
    <name type="common">Wood tiger moth</name>
    <name type="synonym">Phalaena plantaginis</name>
    <dbReference type="NCBI Taxonomy" id="874455"/>
    <lineage>
        <taxon>Eukaryota</taxon>
        <taxon>Metazoa</taxon>
        <taxon>Ecdysozoa</taxon>
        <taxon>Arthropoda</taxon>
        <taxon>Hexapoda</taxon>
        <taxon>Insecta</taxon>
        <taxon>Pterygota</taxon>
        <taxon>Neoptera</taxon>
        <taxon>Endopterygota</taxon>
        <taxon>Lepidoptera</taxon>
        <taxon>Glossata</taxon>
        <taxon>Ditrysia</taxon>
        <taxon>Noctuoidea</taxon>
        <taxon>Erebidae</taxon>
        <taxon>Arctiinae</taxon>
        <taxon>Arctia</taxon>
    </lineage>
</organism>
<evidence type="ECO:0000256" key="3">
    <source>
        <dbReference type="ARBA" id="ARBA00022692"/>
    </source>
</evidence>
<feature type="transmembrane region" description="Helical" evidence="6">
    <location>
        <begin position="334"/>
        <end position="359"/>
    </location>
</feature>
<comment type="similarity">
    <text evidence="2">Belongs to the ammonium transporter (TC 2.A.49) family. Rh subfamily.</text>
</comment>
<evidence type="ECO:0000259" key="7">
    <source>
        <dbReference type="Pfam" id="PF00909"/>
    </source>
</evidence>
<dbReference type="GO" id="GO:0097272">
    <property type="term" value="P:ammonium homeostasis"/>
    <property type="evidence" value="ECO:0007669"/>
    <property type="project" value="TreeGrafter"/>
</dbReference>
<keyword evidence="3 6" id="KW-0812">Transmembrane</keyword>
<evidence type="ECO:0000256" key="2">
    <source>
        <dbReference type="ARBA" id="ARBA00011036"/>
    </source>
</evidence>
<dbReference type="InterPro" id="IPR029020">
    <property type="entry name" value="Ammonium/urea_transptr"/>
</dbReference>
<dbReference type="AlphaFoldDB" id="A0A8S1B0Y1"/>
<comment type="caution">
    <text evidence="8">The sequence shown here is derived from an EMBL/GenBank/DDBJ whole genome shotgun (WGS) entry which is preliminary data.</text>
</comment>
<keyword evidence="4 6" id="KW-1133">Transmembrane helix</keyword>
<dbReference type="Pfam" id="PF00909">
    <property type="entry name" value="Ammonium_transp"/>
    <property type="match status" value="1"/>
</dbReference>
<comment type="subcellular location">
    <subcellularLocation>
        <location evidence="1">Membrane</location>
        <topology evidence="1">Multi-pass membrane protein</topology>
    </subcellularLocation>
</comment>
<feature type="transmembrane region" description="Helical" evidence="6">
    <location>
        <begin position="261"/>
        <end position="281"/>
    </location>
</feature>
<feature type="transmembrane region" description="Helical" evidence="6">
    <location>
        <begin position="431"/>
        <end position="455"/>
    </location>
</feature>
<gene>
    <name evidence="8" type="ORF">APLA_LOCUS15515</name>
</gene>
<feature type="transmembrane region" description="Helical" evidence="6">
    <location>
        <begin position="134"/>
        <end position="153"/>
    </location>
</feature>
<proteinExistence type="inferred from homology"/>
<dbReference type="SUPFAM" id="SSF111352">
    <property type="entry name" value="Ammonium transporter"/>
    <property type="match status" value="1"/>
</dbReference>
<accession>A0A8S1B0Y1</accession>
<sequence length="478" mass="51748">MFVKRGLVNCGCVLRAVGDIAREIDTSRYQNGKDDEVQVYTVDGVSNHPHGFISHLCPIHLVIKMEKMTRYKYTPLMVFQIILMVLFLIFVQYGGDEDADIKGYEDTHVMIFIGFGFLMTFLKKYCYSALGFNWLLAALAIQWALLCQSFYHMKDNTILLTKKSLFEADVMSATVLITFGAVLGIASGAQLLFIALVEIAVGCLNLYIIGDIFKASDVGGSIGIHTFGAYFGLGVSTALRIKKGEVPEASRLDGPNYNSDVTAMIGSIFLWIYWPSFNSALTVSPAEYQRAIINTYLSLAGATVTAFVVSSMVNHQKGKFDMVHIQNSTLAGGVAIGAVCNMFITPGIAIAIGIGAGILSVCGYRFLSPALEKIGIQDTCGVNNLHGMPGIYSGILSILFAALATSERYGSELPGIFAAMESGRTAGGQALYQLAALGVTLLLSFGTGVITGLLAKLPLFEPLKESDRYNDEINWELP</sequence>
<feature type="transmembrane region" description="Helical" evidence="6">
    <location>
        <begin position="293"/>
        <end position="313"/>
    </location>
</feature>
<evidence type="ECO:0000256" key="5">
    <source>
        <dbReference type="ARBA" id="ARBA00023136"/>
    </source>
</evidence>
<dbReference type="Gene3D" id="1.10.3430.10">
    <property type="entry name" value="Ammonium transporter AmtB like domains"/>
    <property type="match status" value="1"/>
</dbReference>
<feature type="transmembrane region" description="Helical" evidence="6">
    <location>
        <begin position="73"/>
        <end position="95"/>
    </location>
</feature>
<dbReference type="Proteomes" id="UP000494256">
    <property type="component" value="Unassembled WGS sequence"/>
</dbReference>
<name>A0A8S1B0Y1_ARCPL</name>
<feature type="transmembrane region" description="Helical" evidence="6">
    <location>
        <begin position="391"/>
        <end position="410"/>
    </location>
</feature>
<evidence type="ECO:0000256" key="1">
    <source>
        <dbReference type="ARBA" id="ARBA00004141"/>
    </source>
</evidence>
<feature type="domain" description="Ammonium transporter AmtB-like" evidence="7">
    <location>
        <begin position="106"/>
        <end position="458"/>
    </location>
</feature>
<dbReference type="EMBL" id="CADEBD010000443">
    <property type="protein sequence ID" value="CAB3255956.1"/>
    <property type="molecule type" value="Genomic_DNA"/>
</dbReference>
<dbReference type="InterPro" id="IPR002229">
    <property type="entry name" value="RhesusRHD"/>
</dbReference>
<protein>
    <recommendedName>
        <fullName evidence="7">Ammonium transporter AmtB-like domain-containing protein</fullName>
    </recommendedName>
</protein>
<reference evidence="8 9" key="1">
    <citation type="submission" date="2020-04" db="EMBL/GenBank/DDBJ databases">
        <authorList>
            <person name="Wallbank WR R."/>
            <person name="Pardo Diaz C."/>
            <person name="Kozak K."/>
            <person name="Martin S."/>
            <person name="Jiggins C."/>
            <person name="Moest M."/>
            <person name="Warren A I."/>
            <person name="Byers J.R.P. K."/>
            <person name="Montejo-Kovacevich G."/>
            <person name="Yen C E."/>
        </authorList>
    </citation>
    <scope>NUCLEOTIDE SEQUENCE [LARGE SCALE GENOMIC DNA]</scope>
</reference>
<dbReference type="GO" id="GO:0008519">
    <property type="term" value="F:ammonium channel activity"/>
    <property type="evidence" value="ECO:0007669"/>
    <property type="project" value="InterPro"/>
</dbReference>
<keyword evidence="5 6" id="KW-0472">Membrane</keyword>
<evidence type="ECO:0000256" key="4">
    <source>
        <dbReference type="ARBA" id="ARBA00022989"/>
    </source>
</evidence>
<dbReference type="PANTHER" id="PTHR11730">
    <property type="entry name" value="AMMONIUM TRANSPORTER"/>
    <property type="match status" value="1"/>
</dbReference>
<dbReference type="PANTHER" id="PTHR11730:SF60">
    <property type="entry name" value="RH50, ISOFORM D"/>
    <property type="match status" value="1"/>
</dbReference>
<dbReference type="InterPro" id="IPR024041">
    <property type="entry name" value="NH4_transpt_AmtB-like_dom"/>
</dbReference>
<dbReference type="GO" id="GO:0005886">
    <property type="term" value="C:plasma membrane"/>
    <property type="evidence" value="ECO:0007669"/>
    <property type="project" value="InterPro"/>
</dbReference>
<evidence type="ECO:0000313" key="8">
    <source>
        <dbReference type="EMBL" id="CAB3255956.1"/>
    </source>
</evidence>
<evidence type="ECO:0000313" key="9">
    <source>
        <dbReference type="Proteomes" id="UP000494256"/>
    </source>
</evidence>